<comment type="similarity">
    <text evidence="2">Belongs to the outer membrane factor (OMF) (TC 1.B.17) family.</text>
</comment>
<reference evidence="9" key="1">
    <citation type="submission" date="2022-08" db="EMBL/GenBank/DDBJ databases">
        <title>Novel Bdellovibrio Species Isolated from Svalbard: Designation Bdellovibrio svalbardensis.</title>
        <authorList>
            <person name="Mitchell R.J."/>
            <person name="Choi S.Y."/>
        </authorList>
    </citation>
    <scope>NUCLEOTIDE SEQUENCE</scope>
    <source>
        <strain evidence="9">PAP01</strain>
    </source>
</reference>
<keyword evidence="7" id="KW-0998">Cell outer membrane</keyword>
<dbReference type="InterPro" id="IPR051906">
    <property type="entry name" value="TolC-like"/>
</dbReference>
<organism evidence="9 10">
    <name type="scientific">Bdellovibrio svalbardensis</name>
    <dbReference type="NCBI Taxonomy" id="2972972"/>
    <lineage>
        <taxon>Bacteria</taxon>
        <taxon>Pseudomonadati</taxon>
        <taxon>Bdellovibrionota</taxon>
        <taxon>Bdellovibrionia</taxon>
        <taxon>Bdellovibrionales</taxon>
        <taxon>Pseudobdellovibrionaceae</taxon>
        <taxon>Bdellovibrio</taxon>
    </lineage>
</organism>
<protein>
    <submittedName>
        <fullName evidence="9">TolC family protein</fullName>
    </submittedName>
</protein>
<keyword evidence="10" id="KW-1185">Reference proteome</keyword>
<dbReference type="PANTHER" id="PTHR30026">
    <property type="entry name" value="OUTER MEMBRANE PROTEIN TOLC"/>
    <property type="match status" value="1"/>
</dbReference>
<evidence type="ECO:0000256" key="6">
    <source>
        <dbReference type="ARBA" id="ARBA00023136"/>
    </source>
</evidence>
<dbReference type="EMBL" id="JANRMI010000003">
    <property type="protein sequence ID" value="MDG0816897.1"/>
    <property type="molecule type" value="Genomic_DNA"/>
</dbReference>
<comment type="subcellular location">
    <subcellularLocation>
        <location evidence="1">Cell outer membrane</location>
    </subcellularLocation>
</comment>
<evidence type="ECO:0000256" key="1">
    <source>
        <dbReference type="ARBA" id="ARBA00004442"/>
    </source>
</evidence>
<sequence>MKSVKVLILSAVCVFVQAAGSAELSLSDSLKVAEESSPQVRKADAVKDEAKWKKVESFSVFLPKLNVIGSHLLDEKFMRQQVTIGGPPTTILLIQPYTIWSARADWMFFDFLANYDSYRANSLVADATQKEADWARFQVRQQTKMQFYKALSAVELEKVANQNVKTLQEHLDRAKAFRQSGAGTNFDVLRVEVQLNEAQSEKLNSEDNTILARQNLLNNLGVEDEGQTVTGDLPVPSAKKVSGLQKPTTIERLDYLATQDRELSAHKAHLAAYKHWLPKFSLFGQADYYNNISKGIDDQDYNNAYQVGLAMTWNAFDGFGSSARSAQADARQVQAVETTRQARLKSNYDFDFWKRRYLYSASLYQAKLVDVEKAQESVRLATQSFKAGTRTSSEVLDAELDLFRARAGVVNAQVNAAEALVNLELAIGKEL</sequence>
<evidence type="ECO:0000256" key="5">
    <source>
        <dbReference type="ARBA" id="ARBA00022692"/>
    </source>
</evidence>
<name>A0ABT6DJ78_9BACT</name>
<dbReference type="PANTHER" id="PTHR30026:SF20">
    <property type="entry name" value="OUTER MEMBRANE PROTEIN TOLC"/>
    <property type="match status" value="1"/>
</dbReference>
<dbReference type="Pfam" id="PF02321">
    <property type="entry name" value="OEP"/>
    <property type="match status" value="1"/>
</dbReference>
<accession>A0ABT6DJ78</accession>
<proteinExistence type="inferred from homology"/>
<evidence type="ECO:0000256" key="2">
    <source>
        <dbReference type="ARBA" id="ARBA00007613"/>
    </source>
</evidence>
<dbReference type="InterPro" id="IPR003423">
    <property type="entry name" value="OMP_efflux"/>
</dbReference>
<keyword evidence="3" id="KW-0813">Transport</keyword>
<evidence type="ECO:0000256" key="7">
    <source>
        <dbReference type="ARBA" id="ARBA00023237"/>
    </source>
</evidence>
<keyword evidence="8" id="KW-0732">Signal</keyword>
<dbReference type="SUPFAM" id="SSF56954">
    <property type="entry name" value="Outer membrane efflux proteins (OEP)"/>
    <property type="match status" value="1"/>
</dbReference>
<comment type="caution">
    <text evidence="9">The sequence shown here is derived from an EMBL/GenBank/DDBJ whole genome shotgun (WGS) entry which is preliminary data.</text>
</comment>
<feature type="chain" id="PRO_5045409555" evidence="8">
    <location>
        <begin position="19"/>
        <end position="431"/>
    </location>
</feature>
<evidence type="ECO:0000256" key="4">
    <source>
        <dbReference type="ARBA" id="ARBA00022452"/>
    </source>
</evidence>
<evidence type="ECO:0000256" key="8">
    <source>
        <dbReference type="SAM" id="SignalP"/>
    </source>
</evidence>
<keyword evidence="4" id="KW-1134">Transmembrane beta strand</keyword>
<evidence type="ECO:0000313" key="10">
    <source>
        <dbReference type="Proteomes" id="UP001152321"/>
    </source>
</evidence>
<keyword evidence="6" id="KW-0472">Membrane</keyword>
<evidence type="ECO:0000313" key="9">
    <source>
        <dbReference type="EMBL" id="MDG0816897.1"/>
    </source>
</evidence>
<gene>
    <name evidence="9" type="ORF">NWE73_11010</name>
</gene>
<dbReference type="Gene3D" id="1.20.1600.10">
    <property type="entry name" value="Outer membrane efflux proteins (OEP)"/>
    <property type="match status" value="1"/>
</dbReference>
<dbReference type="RefSeq" id="WP_277578374.1">
    <property type="nucleotide sequence ID" value="NZ_JANRMI010000003.1"/>
</dbReference>
<keyword evidence="5" id="KW-0812">Transmembrane</keyword>
<dbReference type="Proteomes" id="UP001152321">
    <property type="component" value="Unassembled WGS sequence"/>
</dbReference>
<evidence type="ECO:0000256" key="3">
    <source>
        <dbReference type="ARBA" id="ARBA00022448"/>
    </source>
</evidence>
<feature type="signal peptide" evidence="8">
    <location>
        <begin position="1"/>
        <end position="18"/>
    </location>
</feature>